<evidence type="ECO:0000313" key="3">
    <source>
        <dbReference type="Proteomes" id="UP000014500"/>
    </source>
</evidence>
<protein>
    <submittedName>
        <fullName evidence="2">Uncharacterized protein</fullName>
    </submittedName>
</protein>
<sequence>MFSSVMLLCLIFNIYGAHEVNPGTLIGITDPGLTYVEALWILKDWRSFTTKTADIYSPTFTSITKQSSKFRFRLRWLINDGSEYRSRSDNVLKILFYNADSSDLSQVTLRVKMTFLNLYQ</sequence>
<dbReference type="Proteomes" id="UP000014500">
    <property type="component" value="Unassembled WGS sequence"/>
</dbReference>
<feature type="signal peptide" evidence="1">
    <location>
        <begin position="1"/>
        <end position="16"/>
    </location>
</feature>
<keyword evidence="3" id="KW-1185">Reference proteome</keyword>
<proteinExistence type="predicted"/>
<accession>T1JPH3</accession>
<dbReference type="AlphaFoldDB" id="T1JPH3"/>
<dbReference type="HOGENOM" id="CLU_2052541_0_0_1"/>
<reference evidence="3" key="1">
    <citation type="submission" date="2011-05" db="EMBL/GenBank/DDBJ databases">
        <authorList>
            <person name="Richards S.R."/>
            <person name="Qu J."/>
            <person name="Jiang H."/>
            <person name="Jhangiani S.N."/>
            <person name="Agravi P."/>
            <person name="Goodspeed R."/>
            <person name="Gross S."/>
            <person name="Mandapat C."/>
            <person name="Jackson L."/>
            <person name="Mathew T."/>
            <person name="Pu L."/>
            <person name="Thornton R."/>
            <person name="Saada N."/>
            <person name="Wilczek-Boney K.B."/>
            <person name="Lee S."/>
            <person name="Kovar C."/>
            <person name="Wu Y."/>
            <person name="Scherer S.E."/>
            <person name="Worley K.C."/>
            <person name="Muzny D.M."/>
            <person name="Gibbs R."/>
        </authorList>
    </citation>
    <scope>NUCLEOTIDE SEQUENCE</scope>
    <source>
        <strain evidence="3">Brora</strain>
    </source>
</reference>
<dbReference type="EMBL" id="JH431868">
    <property type="status" value="NOT_ANNOTATED_CDS"/>
    <property type="molecule type" value="Genomic_DNA"/>
</dbReference>
<dbReference type="EnsemblMetazoa" id="SMAR015750-RA">
    <property type="protein sequence ID" value="SMAR015750-PA"/>
    <property type="gene ID" value="SMAR015750"/>
</dbReference>
<evidence type="ECO:0000256" key="1">
    <source>
        <dbReference type="SAM" id="SignalP"/>
    </source>
</evidence>
<keyword evidence="1" id="KW-0732">Signal</keyword>
<feature type="chain" id="PRO_5004590614" evidence="1">
    <location>
        <begin position="17"/>
        <end position="120"/>
    </location>
</feature>
<name>T1JPH3_STRMM</name>
<evidence type="ECO:0000313" key="2">
    <source>
        <dbReference type="EnsemblMetazoa" id="SMAR015750-PA"/>
    </source>
</evidence>
<organism evidence="2 3">
    <name type="scientific">Strigamia maritima</name>
    <name type="common">European centipede</name>
    <name type="synonym">Geophilus maritimus</name>
    <dbReference type="NCBI Taxonomy" id="126957"/>
    <lineage>
        <taxon>Eukaryota</taxon>
        <taxon>Metazoa</taxon>
        <taxon>Ecdysozoa</taxon>
        <taxon>Arthropoda</taxon>
        <taxon>Myriapoda</taxon>
        <taxon>Chilopoda</taxon>
        <taxon>Pleurostigmophora</taxon>
        <taxon>Geophilomorpha</taxon>
        <taxon>Linotaeniidae</taxon>
        <taxon>Strigamia</taxon>
    </lineage>
</organism>
<reference evidence="2" key="2">
    <citation type="submission" date="2015-02" db="UniProtKB">
        <authorList>
            <consortium name="EnsemblMetazoa"/>
        </authorList>
    </citation>
    <scope>IDENTIFICATION</scope>
</reference>